<dbReference type="Proteomes" id="UP000678499">
    <property type="component" value="Unassembled WGS sequence"/>
</dbReference>
<accession>A0A7R9BD69</accession>
<evidence type="ECO:0000256" key="1">
    <source>
        <dbReference type="SAM" id="MobiDB-lite"/>
    </source>
</evidence>
<dbReference type="EMBL" id="CAJPEX010000021">
    <property type="protein sequence ID" value="CAG0912488.1"/>
    <property type="molecule type" value="Genomic_DNA"/>
</dbReference>
<sequence length="123" mass="13589">MGLASTSEYPVVFPTLEKWDLVMYGTETKPSNLPDERPKIQPEIVNNGLPSDVSQFDIGDSRQTHGRPTSPESTDEPYGDFRFPDPPHNPSEFAGQIDSGASCWRPGAALVFTLRIAAWLLAR</sequence>
<evidence type="ECO:0000313" key="2">
    <source>
        <dbReference type="EMBL" id="CAD7272336.1"/>
    </source>
</evidence>
<name>A0A7R9BD69_9CRUS</name>
<gene>
    <name evidence="2" type="ORF">NMOB1V02_LOCUS278</name>
</gene>
<dbReference type="EMBL" id="OA882058">
    <property type="protein sequence ID" value="CAD7272336.1"/>
    <property type="molecule type" value="Genomic_DNA"/>
</dbReference>
<organism evidence="2">
    <name type="scientific">Notodromas monacha</name>
    <dbReference type="NCBI Taxonomy" id="399045"/>
    <lineage>
        <taxon>Eukaryota</taxon>
        <taxon>Metazoa</taxon>
        <taxon>Ecdysozoa</taxon>
        <taxon>Arthropoda</taxon>
        <taxon>Crustacea</taxon>
        <taxon>Oligostraca</taxon>
        <taxon>Ostracoda</taxon>
        <taxon>Podocopa</taxon>
        <taxon>Podocopida</taxon>
        <taxon>Cypridocopina</taxon>
        <taxon>Cypridoidea</taxon>
        <taxon>Cyprididae</taxon>
        <taxon>Notodromas</taxon>
    </lineage>
</organism>
<keyword evidence="3" id="KW-1185">Reference proteome</keyword>
<protein>
    <submittedName>
        <fullName evidence="2">Uncharacterized protein</fullName>
    </submittedName>
</protein>
<reference evidence="2" key="1">
    <citation type="submission" date="2020-11" db="EMBL/GenBank/DDBJ databases">
        <authorList>
            <person name="Tran Van P."/>
        </authorList>
    </citation>
    <scope>NUCLEOTIDE SEQUENCE</scope>
</reference>
<feature type="region of interest" description="Disordered" evidence="1">
    <location>
        <begin position="26"/>
        <end position="92"/>
    </location>
</feature>
<dbReference type="AlphaFoldDB" id="A0A7R9BD69"/>
<proteinExistence type="predicted"/>
<evidence type="ECO:0000313" key="3">
    <source>
        <dbReference type="Proteomes" id="UP000678499"/>
    </source>
</evidence>